<proteinExistence type="predicted"/>
<dbReference type="PROSITE" id="PS50043">
    <property type="entry name" value="HTH_LUXR_2"/>
    <property type="match status" value="1"/>
</dbReference>
<dbReference type="SUPFAM" id="SSF46894">
    <property type="entry name" value="C-terminal effector domain of the bipartite response regulators"/>
    <property type="match status" value="1"/>
</dbReference>
<dbReference type="PRINTS" id="PR00038">
    <property type="entry name" value="HTHLUXR"/>
</dbReference>
<accession>A0ABP8THG9</accession>
<dbReference type="PROSITE" id="PS00622">
    <property type="entry name" value="HTH_LUXR_1"/>
    <property type="match status" value="1"/>
</dbReference>
<feature type="region of interest" description="Disordered" evidence="4">
    <location>
        <begin position="1"/>
        <end position="47"/>
    </location>
</feature>
<evidence type="ECO:0000259" key="5">
    <source>
        <dbReference type="PROSITE" id="PS50043"/>
    </source>
</evidence>
<organism evidence="6 7">
    <name type="scientific">Actinoallomurus liliacearum</name>
    <dbReference type="NCBI Taxonomy" id="1080073"/>
    <lineage>
        <taxon>Bacteria</taxon>
        <taxon>Bacillati</taxon>
        <taxon>Actinomycetota</taxon>
        <taxon>Actinomycetes</taxon>
        <taxon>Streptosporangiales</taxon>
        <taxon>Thermomonosporaceae</taxon>
        <taxon>Actinoallomurus</taxon>
    </lineage>
</organism>
<dbReference type="SMART" id="SM00421">
    <property type="entry name" value="HTH_LUXR"/>
    <property type="match status" value="1"/>
</dbReference>
<dbReference type="Pfam" id="PF00196">
    <property type="entry name" value="GerE"/>
    <property type="match status" value="1"/>
</dbReference>
<comment type="caution">
    <text evidence="6">The sequence shown here is derived from an EMBL/GenBank/DDBJ whole genome shotgun (WGS) entry which is preliminary data.</text>
</comment>
<keyword evidence="7" id="KW-1185">Reference proteome</keyword>
<sequence length="168" mass="18345">MGERHLDGGPVEDRHYFRDFDAVPSVRDSPAAGDPRPRPRRPITGPLPACPSCGASLRPELPQPLAAALLLTRTLTPRERTVFRLLGLGYDNRSIARELKISERTVKRYVTAILTKLELRSRLQAGLSALIFSWTTAMDAAWPEGLMDSAPAAGDDVAAYNTGGDHDL</sequence>
<reference evidence="7" key="1">
    <citation type="journal article" date="2019" name="Int. J. Syst. Evol. Microbiol.">
        <title>The Global Catalogue of Microorganisms (GCM) 10K type strain sequencing project: providing services to taxonomists for standard genome sequencing and annotation.</title>
        <authorList>
            <consortium name="The Broad Institute Genomics Platform"/>
            <consortium name="The Broad Institute Genome Sequencing Center for Infectious Disease"/>
            <person name="Wu L."/>
            <person name="Ma J."/>
        </authorList>
    </citation>
    <scope>NUCLEOTIDE SEQUENCE [LARGE SCALE GENOMIC DNA]</scope>
    <source>
        <strain evidence="7">JCM 17938</strain>
    </source>
</reference>
<evidence type="ECO:0000256" key="3">
    <source>
        <dbReference type="ARBA" id="ARBA00023163"/>
    </source>
</evidence>
<dbReference type="EMBL" id="BAABHJ010000005">
    <property type="protein sequence ID" value="GAA4605211.1"/>
    <property type="molecule type" value="Genomic_DNA"/>
</dbReference>
<feature type="compositionally biased region" description="Basic and acidic residues" evidence="4">
    <location>
        <begin position="1"/>
        <end position="21"/>
    </location>
</feature>
<evidence type="ECO:0000313" key="7">
    <source>
        <dbReference type="Proteomes" id="UP001500212"/>
    </source>
</evidence>
<dbReference type="RefSeq" id="WP_345351291.1">
    <property type="nucleotide sequence ID" value="NZ_BAABHJ010000005.1"/>
</dbReference>
<dbReference type="InterPro" id="IPR000792">
    <property type="entry name" value="Tscrpt_reg_LuxR_C"/>
</dbReference>
<dbReference type="PANTHER" id="PTHR44688:SF16">
    <property type="entry name" value="DNA-BINDING TRANSCRIPTIONAL ACTIVATOR DEVR_DOSR"/>
    <property type="match status" value="1"/>
</dbReference>
<dbReference type="InterPro" id="IPR016032">
    <property type="entry name" value="Sig_transdc_resp-reg_C-effctor"/>
</dbReference>
<evidence type="ECO:0000256" key="4">
    <source>
        <dbReference type="SAM" id="MobiDB-lite"/>
    </source>
</evidence>
<dbReference type="CDD" id="cd06170">
    <property type="entry name" value="LuxR_C_like"/>
    <property type="match status" value="1"/>
</dbReference>
<name>A0ABP8THG9_9ACTN</name>
<gene>
    <name evidence="6" type="ORF">GCM10023195_18040</name>
</gene>
<protein>
    <recommendedName>
        <fullName evidence="5">HTH luxR-type domain-containing protein</fullName>
    </recommendedName>
</protein>
<dbReference type="PANTHER" id="PTHR44688">
    <property type="entry name" value="DNA-BINDING TRANSCRIPTIONAL ACTIVATOR DEVR_DOSR"/>
    <property type="match status" value="1"/>
</dbReference>
<dbReference type="InterPro" id="IPR036388">
    <property type="entry name" value="WH-like_DNA-bd_sf"/>
</dbReference>
<evidence type="ECO:0000313" key="6">
    <source>
        <dbReference type="EMBL" id="GAA4605211.1"/>
    </source>
</evidence>
<dbReference type="Gene3D" id="1.10.10.10">
    <property type="entry name" value="Winged helix-like DNA-binding domain superfamily/Winged helix DNA-binding domain"/>
    <property type="match status" value="1"/>
</dbReference>
<evidence type="ECO:0000256" key="2">
    <source>
        <dbReference type="ARBA" id="ARBA00023125"/>
    </source>
</evidence>
<keyword evidence="3" id="KW-0804">Transcription</keyword>
<dbReference type="Proteomes" id="UP001500212">
    <property type="component" value="Unassembled WGS sequence"/>
</dbReference>
<feature type="domain" description="HTH luxR-type" evidence="5">
    <location>
        <begin position="68"/>
        <end position="133"/>
    </location>
</feature>
<keyword evidence="2" id="KW-0238">DNA-binding</keyword>
<evidence type="ECO:0000256" key="1">
    <source>
        <dbReference type="ARBA" id="ARBA00023015"/>
    </source>
</evidence>
<keyword evidence="1" id="KW-0805">Transcription regulation</keyword>